<dbReference type="NCBIfam" id="TIGR00756">
    <property type="entry name" value="PPR"/>
    <property type="match status" value="2"/>
</dbReference>
<keyword evidence="2" id="KW-0677">Repeat</keyword>
<dbReference type="InterPro" id="IPR011990">
    <property type="entry name" value="TPR-like_helical_dom_sf"/>
</dbReference>
<name>A0A397Y9M8_BRACM</name>
<evidence type="ECO:0000256" key="3">
    <source>
        <dbReference type="PROSITE-ProRule" id="PRU00708"/>
    </source>
</evidence>
<dbReference type="Gene3D" id="1.25.40.10">
    <property type="entry name" value="Tetratricopeptide repeat domain"/>
    <property type="match status" value="2"/>
</dbReference>
<comment type="similarity">
    <text evidence="1">Belongs to the PPR family. P subfamily.</text>
</comment>
<protein>
    <recommendedName>
        <fullName evidence="6">Pentacotripeptide-repeat region of PRORP domain-containing protein</fullName>
    </recommendedName>
</protein>
<evidence type="ECO:0000256" key="2">
    <source>
        <dbReference type="ARBA" id="ARBA00022737"/>
    </source>
</evidence>
<feature type="repeat" description="PPR" evidence="3">
    <location>
        <begin position="83"/>
        <end position="117"/>
    </location>
</feature>
<gene>
    <name evidence="4" type="ORF">BRARA_I05042</name>
</gene>
<evidence type="ECO:0000256" key="1">
    <source>
        <dbReference type="ARBA" id="ARBA00007626"/>
    </source>
</evidence>
<dbReference type="Pfam" id="PF01535">
    <property type="entry name" value="PPR"/>
    <property type="match status" value="1"/>
</dbReference>
<dbReference type="Pfam" id="PF13041">
    <property type="entry name" value="PPR_2"/>
    <property type="match status" value="1"/>
</dbReference>
<evidence type="ECO:0000313" key="4">
    <source>
        <dbReference type="EMBL" id="RID48534.1"/>
    </source>
</evidence>
<sequence length="342" mass="39098">MGLFPIWLFSSHVREGLIRRARRFYVVVTQSISHSEKVEKEGQFKVKALEINETGVLQIRSWNSVNARLNFEVLLKSREITPNKYTYTTMINTYCLMERFDEAYGFFKDMKKKRVVPDLATYTMIQDHIPELPGVEPDDVAYAALINGCCKNKCEDKAYNLIHEMVEKGMTPLEPCMDLYVKLIGEMVGNGMMAPSKACMDLHVLIHEMVEKGMTPPKACMATYVILRQEMVAPSEPCMDLHVLIHEMVEKGMTPLPEACKELFVVLIEDMVENEEMVEKGMTRDKACKEMMVENEMKPPEACKDLYVEVIPEMVEKGSRTPKAYMDLYVELTAGTVENGMT</sequence>
<dbReference type="Proteomes" id="UP000264353">
    <property type="component" value="Chromosome A9"/>
</dbReference>
<evidence type="ECO:0008006" key="6">
    <source>
        <dbReference type="Google" id="ProtNLM"/>
    </source>
</evidence>
<dbReference type="PROSITE" id="PS51375">
    <property type="entry name" value="PPR"/>
    <property type="match status" value="2"/>
</dbReference>
<proteinExistence type="inferred from homology"/>
<feature type="repeat" description="PPR" evidence="3">
    <location>
        <begin position="138"/>
        <end position="172"/>
    </location>
</feature>
<accession>A0A397Y9M8</accession>
<dbReference type="InterPro" id="IPR002885">
    <property type="entry name" value="PPR_rpt"/>
</dbReference>
<evidence type="ECO:0000313" key="5">
    <source>
        <dbReference type="Proteomes" id="UP000264353"/>
    </source>
</evidence>
<dbReference type="EMBL" id="CM010636">
    <property type="protein sequence ID" value="RID48534.1"/>
    <property type="molecule type" value="Genomic_DNA"/>
</dbReference>
<dbReference type="PANTHER" id="PTHR47941">
    <property type="entry name" value="PENTATRICOPEPTIDE REPEAT-CONTAINING PROTEIN 3, MITOCHONDRIAL"/>
    <property type="match status" value="1"/>
</dbReference>
<organism evidence="4 5">
    <name type="scientific">Brassica campestris</name>
    <name type="common">Field mustard</name>
    <dbReference type="NCBI Taxonomy" id="3711"/>
    <lineage>
        <taxon>Eukaryota</taxon>
        <taxon>Viridiplantae</taxon>
        <taxon>Streptophyta</taxon>
        <taxon>Embryophyta</taxon>
        <taxon>Tracheophyta</taxon>
        <taxon>Spermatophyta</taxon>
        <taxon>Magnoliopsida</taxon>
        <taxon>eudicotyledons</taxon>
        <taxon>Gunneridae</taxon>
        <taxon>Pentapetalae</taxon>
        <taxon>rosids</taxon>
        <taxon>malvids</taxon>
        <taxon>Brassicales</taxon>
        <taxon>Brassicaceae</taxon>
        <taxon>Brassiceae</taxon>
        <taxon>Brassica</taxon>
    </lineage>
</organism>
<reference evidence="4 5" key="1">
    <citation type="submission" date="2018-06" db="EMBL/GenBank/DDBJ databases">
        <title>WGS assembly of Brassica rapa FPsc.</title>
        <authorList>
            <person name="Bowman J."/>
            <person name="Kohchi T."/>
            <person name="Yamato K."/>
            <person name="Jenkins J."/>
            <person name="Shu S."/>
            <person name="Ishizaki K."/>
            <person name="Yamaoka S."/>
            <person name="Nishihama R."/>
            <person name="Nakamura Y."/>
            <person name="Berger F."/>
            <person name="Adam C."/>
            <person name="Aki S."/>
            <person name="Althoff F."/>
            <person name="Araki T."/>
            <person name="Arteaga-Vazquez M."/>
            <person name="Balasubrmanian S."/>
            <person name="Bauer D."/>
            <person name="Boehm C."/>
            <person name="Briginshaw L."/>
            <person name="Caballero-Perez J."/>
            <person name="Catarino B."/>
            <person name="Chen F."/>
            <person name="Chiyoda S."/>
            <person name="Chovatia M."/>
            <person name="Davies K."/>
            <person name="Delmans M."/>
            <person name="Demura T."/>
            <person name="Dierschke T."/>
            <person name="Dolan L."/>
            <person name="Dorantes-Acosta A."/>
            <person name="Eklund D."/>
            <person name="Florent S."/>
            <person name="Flores-Sandoval E."/>
            <person name="Fujiyama A."/>
            <person name="Fukuzawa H."/>
            <person name="Galik B."/>
            <person name="Grimanelli D."/>
            <person name="Grimwood J."/>
            <person name="Grossniklaus U."/>
            <person name="Hamada T."/>
            <person name="Haseloff J."/>
            <person name="Hetherington A."/>
            <person name="Higo A."/>
            <person name="Hirakawa Y."/>
            <person name="Hundley H."/>
            <person name="Ikeda Y."/>
            <person name="Inoue K."/>
            <person name="Inoue S."/>
            <person name="Ishida S."/>
            <person name="Jia Q."/>
            <person name="Kakita M."/>
            <person name="Kanazawa T."/>
            <person name="Kawai Y."/>
            <person name="Kawashima T."/>
            <person name="Kennedy M."/>
            <person name="Kinose K."/>
            <person name="Kinoshita T."/>
            <person name="Kohara Y."/>
            <person name="Koide E."/>
            <person name="Komatsu K."/>
            <person name="Kopischke S."/>
            <person name="Kubo M."/>
            <person name="Kyozuka J."/>
            <person name="Lagercrantz U."/>
            <person name="Lin S."/>
            <person name="Lindquist E."/>
            <person name="Lipzen A."/>
            <person name="Lu C."/>
            <person name="Luna E."/>
            <person name="Martienssen R."/>
            <person name="Minamino N."/>
            <person name="Mizutani M."/>
            <person name="Mizutani M."/>
            <person name="Mochizuki N."/>
            <person name="Monte I."/>
            <person name="Mosher R."/>
            <person name="Nagasaki H."/>
            <person name="Nakagami H."/>
            <person name="Naramoto S."/>
            <person name="Nishitani K."/>
            <person name="Ohtani M."/>
            <person name="Okamoto T."/>
            <person name="Okumura M."/>
            <person name="Phillips J."/>
            <person name="Pollak B."/>
            <person name="Reinders A."/>
            <person name="Roevekamp M."/>
            <person name="Sano R."/>
            <person name="Sawa S."/>
            <person name="Schmid M."/>
            <person name="Shirakawa M."/>
            <person name="Solano R."/>
            <person name="Spunde A."/>
            <person name="Suetsugu N."/>
            <person name="Sugano S."/>
            <person name="Sugiyama A."/>
            <person name="Sun R."/>
            <person name="Suzuki Y."/>
            <person name="Takenaka M."/>
            <person name="Takezawa D."/>
            <person name="Tomogane H."/>
            <person name="Tsuzuki M."/>
            <person name="Ueda T."/>
            <person name="Umeda M."/>
            <person name="Ward J."/>
            <person name="Watanabe Y."/>
            <person name="Yazaki K."/>
            <person name="Yokoyama R."/>
            <person name="Yoshitake Y."/>
            <person name="Yotsui I."/>
            <person name="Zachgo S."/>
            <person name="Schmutz J."/>
        </authorList>
    </citation>
    <scope>NUCLEOTIDE SEQUENCE [LARGE SCALE GENOMIC DNA]</scope>
    <source>
        <strain evidence="5">cv. B-3</strain>
    </source>
</reference>
<dbReference type="AlphaFoldDB" id="A0A397Y9M8"/>